<gene>
    <name evidence="3" type="ORF">PV08_06373</name>
</gene>
<evidence type="ECO:0000256" key="1">
    <source>
        <dbReference type="SAM" id="MobiDB-lite"/>
    </source>
</evidence>
<dbReference type="InterPro" id="IPR003593">
    <property type="entry name" value="AAA+_ATPase"/>
</dbReference>
<dbReference type="SUPFAM" id="SSF52540">
    <property type="entry name" value="P-loop containing nucleoside triphosphate hydrolases"/>
    <property type="match status" value="1"/>
</dbReference>
<feature type="domain" description="AAA+ ATPase" evidence="2">
    <location>
        <begin position="462"/>
        <end position="587"/>
    </location>
</feature>
<dbReference type="STRING" id="91928.A0A0D1ZU51"/>
<dbReference type="SMART" id="SM00382">
    <property type="entry name" value="AAA"/>
    <property type="match status" value="1"/>
</dbReference>
<protein>
    <recommendedName>
        <fullName evidence="2">AAA+ ATPase domain-containing protein</fullName>
    </recommendedName>
</protein>
<dbReference type="AlphaFoldDB" id="A0A0D1ZU51"/>
<dbReference type="InterPro" id="IPR054289">
    <property type="entry name" value="DUF7025"/>
</dbReference>
<name>A0A0D1ZU51_9EURO</name>
<organism evidence="3 4">
    <name type="scientific">Exophiala spinifera</name>
    <dbReference type="NCBI Taxonomy" id="91928"/>
    <lineage>
        <taxon>Eukaryota</taxon>
        <taxon>Fungi</taxon>
        <taxon>Dikarya</taxon>
        <taxon>Ascomycota</taxon>
        <taxon>Pezizomycotina</taxon>
        <taxon>Eurotiomycetes</taxon>
        <taxon>Chaetothyriomycetidae</taxon>
        <taxon>Chaetothyriales</taxon>
        <taxon>Herpotrichiellaceae</taxon>
        <taxon>Exophiala</taxon>
    </lineage>
</organism>
<dbReference type="GeneID" id="27333456"/>
<dbReference type="RefSeq" id="XP_016236538.1">
    <property type="nucleotide sequence ID" value="XM_016380711.1"/>
</dbReference>
<keyword evidence="4" id="KW-1185">Reference proteome</keyword>
<feature type="region of interest" description="Disordered" evidence="1">
    <location>
        <begin position="1"/>
        <end position="34"/>
    </location>
</feature>
<evidence type="ECO:0000313" key="4">
    <source>
        <dbReference type="Proteomes" id="UP000053328"/>
    </source>
</evidence>
<dbReference type="GO" id="GO:0016887">
    <property type="term" value="F:ATP hydrolysis activity"/>
    <property type="evidence" value="ECO:0007669"/>
    <property type="project" value="InterPro"/>
</dbReference>
<accession>A0A0D1ZU51</accession>
<dbReference type="HOGENOM" id="CLU_004471_6_3_1"/>
<evidence type="ECO:0000313" key="3">
    <source>
        <dbReference type="EMBL" id="KIW16322.1"/>
    </source>
</evidence>
<reference evidence="3 4" key="1">
    <citation type="submission" date="2015-01" db="EMBL/GenBank/DDBJ databases">
        <title>The Genome Sequence of Exophiala spinifera CBS89968.</title>
        <authorList>
            <consortium name="The Broad Institute Genomics Platform"/>
            <person name="Cuomo C."/>
            <person name="de Hoog S."/>
            <person name="Gorbushina A."/>
            <person name="Stielow B."/>
            <person name="Teixiera M."/>
            <person name="Abouelleil A."/>
            <person name="Chapman S.B."/>
            <person name="Priest M."/>
            <person name="Young S.K."/>
            <person name="Wortman J."/>
            <person name="Nusbaum C."/>
            <person name="Birren B."/>
        </authorList>
    </citation>
    <scope>NUCLEOTIDE SEQUENCE [LARGE SCALE GENOMIC DNA]</scope>
    <source>
        <strain evidence="3 4">CBS 89968</strain>
    </source>
</reference>
<dbReference type="Proteomes" id="UP000053328">
    <property type="component" value="Unassembled WGS sequence"/>
</dbReference>
<evidence type="ECO:0000259" key="2">
    <source>
        <dbReference type="SMART" id="SM00382"/>
    </source>
</evidence>
<dbReference type="Gene3D" id="3.40.50.300">
    <property type="entry name" value="P-loop containing nucleotide triphosphate hydrolases"/>
    <property type="match status" value="1"/>
</dbReference>
<dbReference type="EMBL" id="KN847495">
    <property type="protein sequence ID" value="KIW16322.1"/>
    <property type="molecule type" value="Genomic_DNA"/>
</dbReference>
<dbReference type="GO" id="GO:0005524">
    <property type="term" value="F:ATP binding"/>
    <property type="evidence" value="ECO:0007669"/>
    <property type="project" value="InterPro"/>
</dbReference>
<dbReference type="Pfam" id="PF22942">
    <property type="entry name" value="DUF7025"/>
    <property type="match status" value="1"/>
</dbReference>
<sequence length="697" mass="79231">MSSIAAENHATQKPTRSLHCEQSSSTEPTSNGEICRNCSESSALSGTVTDGKLKQRIGRRKEEGGEVKWISQLQWEDEQSQLKATNGFGNYAFCLDDSNDKNKIVISSPALVGVVRRVIPARLFENVSDGVTITEPFLRILHFIDDMRNDMDLSTADPQESVDIDALETFLFECQPQHKVARGILSITQPAMVNFEMIWALFKESDLIMVTDKFKENRIFKFTHLEENVDRMNGRPDVCVKLAICGWCIAWDIEQKSFSQQSYKFYIERFLGYRNVRTLPIYPLRCEEEKRGDSLKAELEKRGRKWAHFASQAPCCFEYSGTAIHTNDYGTRISESVTQLSGRIIIDHVKEVSLRGTFDTEVDHNRRAILEEKLDDTPTGTSKMLTKAEHYLLCTPTLTCFHIDSWKRYHININKLKPVVWVNNAIEKIIIEETKKKRLKRLVKNYISEGMRGGDIITNKGRGLTIVLYGPSGVGKTLTAECLAEYVKMPLLPLSVGSLVSDDDLIEENLREAFNNASRLKAILLLDEADVVLEARSFEDVRRNGIVSIFLRQLEYYDGILFLTTNRITTMDVAFQSRIQLAISYEELSADTREKIWRSLLNTAIVDVTESEKSAIERAIPGLSQEKLNGRQIRNTLTQANLLALDDFSSECKVQLKHIKEAMYDTLQFQAFFEGAGRNQVNKPRVWIPFTPSQSGV</sequence>
<dbReference type="Pfam" id="PF00004">
    <property type="entry name" value="AAA"/>
    <property type="match status" value="1"/>
</dbReference>
<proteinExistence type="predicted"/>
<dbReference type="PANTHER" id="PTHR46411:SF2">
    <property type="entry name" value="AAA+ ATPASE DOMAIN-CONTAINING PROTEIN"/>
    <property type="match status" value="1"/>
</dbReference>
<dbReference type="PANTHER" id="PTHR46411">
    <property type="entry name" value="FAMILY ATPASE, PUTATIVE-RELATED"/>
    <property type="match status" value="1"/>
</dbReference>
<dbReference type="OrthoDB" id="10042665at2759"/>
<dbReference type="CDD" id="cd19481">
    <property type="entry name" value="RecA-like_protease"/>
    <property type="match status" value="1"/>
</dbReference>
<dbReference type="InterPro" id="IPR027417">
    <property type="entry name" value="P-loop_NTPase"/>
</dbReference>
<dbReference type="VEuPathDB" id="FungiDB:PV08_06373"/>
<dbReference type="InterPro" id="IPR003959">
    <property type="entry name" value="ATPase_AAA_core"/>
</dbReference>